<dbReference type="EMBL" id="SRKZ01000001">
    <property type="protein sequence ID" value="TGD83411.1"/>
    <property type="molecule type" value="Genomic_DNA"/>
</dbReference>
<reference evidence="1 2" key="1">
    <citation type="submission" date="2019-04" db="EMBL/GenBank/DDBJ databases">
        <authorList>
            <person name="Feng G."/>
            <person name="Zhang J."/>
            <person name="Zhu H."/>
        </authorList>
    </citation>
    <scope>NUCLEOTIDE SEQUENCE [LARGE SCALE GENOMIC DNA]</scope>
    <source>
        <strain evidence="1 2">JCM 19491</strain>
    </source>
</reference>
<proteinExistence type="predicted"/>
<dbReference type="AlphaFoldDB" id="A0A4Z0MUR1"/>
<evidence type="ECO:0000313" key="1">
    <source>
        <dbReference type="EMBL" id="TGD83411.1"/>
    </source>
</evidence>
<dbReference type="InterPro" id="IPR011726">
    <property type="entry name" value="KdpF"/>
</dbReference>
<accession>A0A4Z0MUR1</accession>
<dbReference type="GO" id="GO:0008556">
    <property type="term" value="F:P-type potassium transmembrane transporter activity"/>
    <property type="evidence" value="ECO:0007669"/>
    <property type="project" value="InterPro"/>
</dbReference>
<sequence>MMILFVLALATFCYLSYVLLRPERF</sequence>
<name>A0A4Z0MUR1_9BACT</name>
<evidence type="ECO:0000313" key="2">
    <source>
        <dbReference type="Proteomes" id="UP000298284"/>
    </source>
</evidence>
<keyword evidence="2" id="KW-1185">Reference proteome</keyword>
<dbReference type="GO" id="GO:0005886">
    <property type="term" value="C:plasma membrane"/>
    <property type="evidence" value="ECO:0007669"/>
    <property type="project" value="InterPro"/>
</dbReference>
<dbReference type="Pfam" id="PF09604">
    <property type="entry name" value="Potass_KdpF"/>
    <property type="match status" value="1"/>
</dbReference>
<gene>
    <name evidence="1" type="ORF">EU557_04680</name>
</gene>
<comment type="caution">
    <text evidence="1">The sequence shown here is derived from an EMBL/GenBank/DDBJ whole genome shotgun (WGS) entry which is preliminary data.</text>
</comment>
<organism evidence="1 2">
    <name type="scientific">Hymenobacter wooponensis</name>
    <dbReference type="NCBI Taxonomy" id="1525360"/>
    <lineage>
        <taxon>Bacteria</taxon>
        <taxon>Pseudomonadati</taxon>
        <taxon>Bacteroidota</taxon>
        <taxon>Cytophagia</taxon>
        <taxon>Cytophagales</taxon>
        <taxon>Hymenobacteraceae</taxon>
        <taxon>Hymenobacter</taxon>
    </lineage>
</organism>
<protein>
    <submittedName>
        <fullName evidence="1">Potassium-transporting ATPase subunit F</fullName>
    </submittedName>
</protein>
<dbReference type="Proteomes" id="UP000298284">
    <property type="component" value="Unassembled WGS sequence"/>
</dbReference>